<reference evidence="1 2" key="1">
    <citation type="submission" date="2019-07" db="EMBL/GenBank/DDBJ databases">
        <authorList>
            <person name="Huq M.A."/>
        </authorList>
    </citation>
    <scope>NUCLEOTIDE SEQUENCE [LARGE SCALE GENOMIC DNA]</scope>
    <source>
        <strain evidence="1 2">MAH-3</strain>
    </source>
</reference>
<accession>A0A556N629</accession>
<dbReference type="OrthoDB" id="1405967at2"/>
<name>A0A556N629_9FLAO</name>
<evidence type="ECO:0000313" key="2">
    <source>
        <dbReference type="Proteomes" id="UP000316008"/>
    </source>
</evidence>
<comment type="caution">
    <text evidence="1">The sequence shown here is derived from an EMBL/GenBank/DDBJ whole genome shotgun (WGS) entry which is preliminary data.</text>
</comment>
<organism evidence="1 2">
    <name type="scientific">Fluviicola chungangensis</name>
    <dbReference type="NCBI Taxonomy" id="2597671"/>
    <lineage>
        <taxon>Bacteria</taxon>
        <taxon>Pseudomonadati</taxon>
        <taxon>Bacteroidota</taxon>
        <taxon>Flavobacteriia</taxon>
        <taxon>Flavobacteriales</taxon>
        <taxon>Crocinitomicaceae</taxon>
        <taxon>Fluviicola</taxon>
    </lineage>
</organism>
<protein>
    <recommendedName>
        <fullName evidence="3">Transporter</fullName>
    </recommendedName>
</protein>
<dbReference type="RefSeq" id="WP_144331121.1">
    <property type="nucleotide sequence ID" value="NZ_VLPL01000001.1"/>
</dbReference>
<evidence type="ECO:0008006" key="3">
    <source>
        <dbReference type="Google" id="ProtNLM"/>
    </source>
</evidence>
<gene>
    <name evidence="1" type="ORF">FO442_00210</name>
</gene>
<sequence>MKKILSFFVCFVVYQNALSCDVCGCGAFNSTHGLGTLAQGNRTSIGLNYQYRLYKSEHPEVFGNGIEHSTDYFQRLDVLGQLRLSKKWQIQLSLPIGFNKHVTRDTVSQKNGLGDPTLMVNFFLFNKQDSAKAQLFRWIVGAGVKSPIGKFTNPNDIDLYLYPGTGTFDAVFQNSFFFQKKKWSLLQTSQYILRGENKYKYIPGSLFSASLFGQYKFRTWGMYAGTQYSWSGVDYLNRKAISSSPTQGQVLTGIVGASVQFNSWVIQGNYHIPIAQNLGDGNSRQKTAFSISLNYFFN</sequence>
<evidence type="ECO:0000313" key="1">
    <source>
        <dbReference type="EMBL" id="TSJ47585.1"/>
    </source>
</evidence>
<dbReference type="AlphaFoldDB" id="A0A556N629"/>
<proteinExistence type="predicted"/>
<keyword evidence="2" id="KW-1185">Reference proteome</keyword>
<dbReference type="Proteomes" id="UP000316008">
    <property type="component" value="Unassembled WGS sequence"/>
</dbReference>
<dbReference type="EMBL" id="VLPL01000001">
    <property type="protein sequence ID" value="TSJ47585.1"/>
    <property type="molecule type" value="Genomic_DNA"/>
</dbReference>